<evidence type="ECO:0000256" key="1">
    <source>
        <dbReference type="SAM" id="SignalP"/>
    </source>
</evidence>
<dbReference type="AlphaFoldDB" id="A0A176WSQ6"/>
<name>A0A176WSQ6_MARPO</name>
<proteinExistence type="predicted"/>
<feature type="signal peptide" evidence="1">
    <location>
        <begin position="1"/>
        <end position="31"/>
    </location>
</feature>
<protein>
    <submittedName>
        <fullName evidence="2">Uncharacterized protein</fullName>
    </submittedName>
</protein>
<sequence>MADHGPNFVMITKLCMMVIAFLRHASERVSALEFVRKEEELQFDEDSSFQFYEAFNSRRRRTGLKEMMQSQVVGHAQDCVSERRAHTVHTVSRNSFLSSVFLNRSLSDESWFKTSAGTAGDSANPAARVDTGFPIMDYNGKQVKSNVPGPMPAQTPTDRTKIHHILLFLGWGAHAAIAAGSCSMHNTMI</sequence>
<reference evidence="2" key="1">
    <citation type="submission" date="2016-03" db="EMBL/GenBank/DDBJ databases">
        <title>Mechanisms controlling the formation of the plant cell surface in tip-growing cells are functionally conserved among land plants.</title>
        <authorList>
            <person name="Honkanen S."/>
            <person name="Jones V.A."/>
            <person name="Morieri G."/>
            <person name="Champion C."/>
            <person name="Hetherington A.J."/>
            <person name="Kelly S."/>
            <person name="Saint-Marcoux D."/>
            <person name="Proust H."/>
            <person name="Prescott H."/>
            <person name="Dolan L."/>
        </authorList>
    </citation>
    <scope>NUCLEOTIDE SEQUENCE [LARGE SCALE GENOMIC DNA]</scope>
    <source>
        <tissue evidence="2">Whole gametophyte</tissue>
    </source>
</reference>
<feature type="chain" id="PRO_5008052745" evidence="1">
    <location>
        <begin position="32"/>
        <end position="189"/>
    </location>
</feature>
<dbReference type="EMBL" id="LVLJ01000097">
    <property type="protein sequence ID" value="OAE35641.1"/>
    <property type="molecule type" value="Genomic_DNA"/>
</dbReference>
<gene>
    <name evidence="2" type="ORF">AXG93_1616s1010</name>
</gene>
<keyword evidence="3" id="KW-1185">Reference proteome</keyword>
<comment type="caution">
    <text evidence="2">The sequence shown here is derived from an EMBL/GenBank/DDBJ whole genome shotgun (WGS) entry which is preliminary data.</text>
</comment>
<evidence type="ECO:0000313" key="3">
    <source>
        <dbReference type="Proteomes" id="UP000077202"/>
    </source>
</evidence>
<organism evidence="2 3">
    <name type="scientific">Marchantia polymorpha subsp. ruderalis</name>
    <dbReference type="NCBI Taxonomy" id="1480154"/>
    <lineage>
        <taxon>Eukaryota</taxon>
        <taxon>Viridiplantae</taxon>
        <taxon>Streptophyta</taxon>
        <taxon>Embryophyta</taxon>
        <taxon>Marchantiophyta</taxon>
        <taxon>Marchantiopsida</taxon>
        <taxon>Marchantiidae</taxon>
        <taxon>Marchantiales</taxon>
        <taxon>Marchantiaceae</taxon>
        <taxon>Marchantia</taxon>
    </lineage>
</organism>
<evidence type="ECO:0000313" key="2">
    <source>
        <dbReference type="EMBL" id="OAE35641.1"/>
    </source>
</evidence>
<keyword evidence="1" id="KW-0732">Signal</keyword>
<accession>A0A176WSQ6</accession>
<dbReference type="Proteomes" id="UP000077202">
    <property type="component" value="Unassembled WGS sequence"/>
</dbReference>